<dbReference type="GO" id="GO:0008168">
    <property type="term" value="F:methyltransferase activity"/>
    <property type="evidence" value="ECO:0007669"/>
    <property type="project" value="UniProtKB-KW"/>
</dbReference>
<dbReference type="InterPro" id="IPR029063">
    <property type="entry name" value="SAM-dependent_MTases_sf"/>
</dbReference>
<dbReference type="Proteomes" id="UP000319771">
    <property type="component" value="Unassembled WGS sequence"/>
</dbReference>
<dbReference type="SUPFAM" id="SSF53335">
    <property type="entry name" value="S-adenosyl-L-methionine-dependent methyltransferases"/>
    <property type="match status" value="1"/>
</dbReference>
<dbReference type="GO" id="GO:0032259">
    <property type="term" value="P:methylation"/>
    <property type="evidence" value="ECO:0007669"/>
    <property type="project" value="UniProtKB-KW"/>
</dbReference>
<dbReference type="EMBL" id="VBPB01000148">
    <property type="protein sequence ID" value="TMQ71725.1"/>
    <property type="molecule type" value="Genomic_DNA"/>
</dbReference>
<dbReference type="Pfam" id="PF13489">
    <property type="entry name" value="Methyltransf_23"/>
    <property type="match status" value="1"/>
</dbReference>
<reference evidence="1 2" key="1">
    <citation type="journal article" date="2019" name="Nat. Microbiol.">
        <title>Mediterranean grassland soil C-N compound turnover is dependent on rainfall and depth, and is mediated by genomically divergent microorganisms.</title>
        <authorList>
            <person name="Diamond S."/>
            <person name="Andeer P.F."/>
            <person name="Li Z."/>
            <person name="Crits-Christoph A."/>
            <person name="Burstein D."/>
            <person name="Anantharaman K."/>
            <person name="Lane K.R."/>
            <person name="Thomas B.C."/>
            <person name="Pan C."/>
            <person name="Northen T.R."/>
            <person name="Banfield J.F."/>
        </authorList>
    </citation>
    <scope>NUCLEOTIDE SEQUENCE [LARGE SCALE GENOMIC DNA]</scope>
    <source>
        <strain evidence="1">WS_11</strain>
    </source>
</reference>
<accession>A0A538U751</accession>
<sequence length="252" mass="27555">MDLSEAPAFLHRRHPWEVARLDFFRRQLSARGFDRRPMAILDVGSGDAWFARSLLPALDPATRVTCWDAAYTPAQMEALAREAGLRLTCVSAPPEGRFDLVLLLDVLEHIEDDAGFLAGVVARNLAPGAHALVSVPAWGALFGAHDVQLRHFRRYAPSAGARLVRGAGLSIVARGGLFHSLLLPRVAERLAERSGLKRTPPPNAGEWRAGPRVSALVEQALRLDGRLSSLLSEVHVEMPGLSWWSLCVRPSS</sequence>
<organism evidence="1 2">
    <name type="scientific">Eiseniibacteriota bacterium</name>
    <dbReference type="NCBI Taxonomy" id="2212470"/>
    <lineage>
        <taxon>Bacteria</taxon>
        <taxon>Candidatus Eiseniibacteriota</taxon>
    </lineage>
</organism>
<keyword evidence="1" id="KW-0489">Methyltransferase</keyword>
<dbReference type="AlphaFoldDB" id="A0A538U751"/>
<gene>
    <name evidence="1" type="ORF">E6K81_09390</name>
</gene>
<keyword evidence="1" id="KW-0808">Transferase</keyword>
<name>A0A538U751_UNCEI</name>
<proteinExistence type="predicted"/>
<comment type="caution">
    <text evidence="1">The sequence shown here is derived from an EMBL/GenBank/DDBJ whole genome shotgun (WGS) entry which is preliminary data.</text>
</comment>
<evidence type="ECO:0000313" key="1">
    <source>
        <dbReference type="EMBL" id="TMQ71725.1"/>
    </source>
</evidence>
<protein>
    <submittedName>
        <fullName evidence="1">Methyltransferase domain-containing protein</fullName>
    </submittedName>
</protein>
<evidence type="ECO:0000313" key="2">
    <source>
        <dbReference type="Proteomes" id="UP000319771"/>
    </source>
</evidence>
<dbReference type="Gene3D" id="3.40.50.150">
    <property type="entry name" value="Vaccinia Virus protein VP39"/>
    <property type="match status" value="1"/>
</dbReference>